<dbReference type="InterPro" id="IPR044216">
    <property type="entry name" value="WDL7"/>
</dbReference>
<feature type="region of interest" description="Disordered" evidence="1">
    <location>
        <begin position="214"/>
        <end position="314"/>
    </location>
</feature>
<evidence type="ECO:0000256" key="1">
    <source>
        <dbReference type="SAM" id="MobiDB-lite"/>
    </source>
</evidence>
<gene>
    <name evidence="2" type="ORF">OsI_19028</name>
</gene>
<dbReference type="AlphaFoldDB" id="A2Y1Z5"/>
<dbReference type="STRING" id="39946.A2Y1Z5"/>
<feature type="region of interest" description="Disordered" evidence="1">
    <location>
        <begin position="1"/>
        <end position="26"/>
    </location>
</feature>
<feature type="compositionally biased region" description="Basic and acidic residues" evidence="1">
    <location>
        <begin position="228"/>
        <end position="244"/>
    </location>
</feature>
<organism evidence="2 3">
    <name type="scientific">Oryza sativa subsp. indica</name>
    <name type="common">Rice</name>
    <dbReference type="NCBI Taxonomy" id="39946"/>
    <lineage>
        <taxon>Eukaryota</taxon>
        <taxon>Viridiplantae</taxon>
        <taxon>Streptophyta</taxon>
        <taxon>Embryophyta</taxon>
        <taxon>Tracheophyta</taxon>
        <taxon>Spermatophyta</taxon>
        <taxon>Magnoliopsida</taxon>
        <taxon>Liliopsida</taxon>
        <taxon>Poales</taxon>
        <taxon>Poaceae</taxon>
        <taxon>BOP clade</taxon>
        <taxon>Oryzoideae</taxon>
        <taxon>Oryzeae</taxon>
        <taxon>Oryzinae</taxon>
        <taxon>Oryza</taxon>
        <taxon>Oryza sativa</taxon>
    </lineage>
</organism>
<feature type="compositionally biased region" description="Polar residues" evidence="1">
    <location>
        <begin position="247"/>
        <end position="257"/>
    </location>
</feature>
<keyword evidence="3" id="KW-1185">Reference proteome</keyword>
<sequence>MGADLDFSPPPPPPEPALSPEPEILSPDHQSWKAEMMSALGESVSFGRFLAEPLEWGKWSAFAHNRYLEEAAHQSRPGSESSIVNQGSAESVKRRRLPSLLQKPAKFSSPSSGSKGPTSSAKRRSRLHSAKENSSPPNNESDQQATSSVPQNRSILEAFQKSKNFGRCETGNAASSSKNLGTTIAARISQLESATGPVKHTDSALSQVKPPMEAFPKDVPEITSRTSQLEEQRSSHVTRVKEKLFGFTSQSAHQKANTPRKEKGKTQNESFKARPLPNFYRRNKQAKDSIHQVKGTSTVPNIERTRDRSTSLYR</sequence>
<reference evidence="2 3" key="1">
    <citation type="journal article" date="2005" name="PLoS Biol.">
        <title>The genomes of Oryza sativa: a history of duplications.</title>
        <authorList>
            <person name="Yu J."/>
            <person name="Wang J."/>
            <person name="Lin W."/>
            <person name="Li S."/>
            <person name="Li H."/>
            <person name="Zhou J."/>
            <person name="Ni P."/>
            <person name="Dong W."/>
            <person name="Hu S."/>
            <person name="Zeng C."/>
            <person name="Zhang J."/>
            <person name="Zhang Y."/>
            <person name="Li R."/>
            <person name="Xu Z."/>
            <person name="Li S."/>
            <person name="Li X."/>
            <person name="Zheng H."/>
            <person name="Cong L."/>
            <person name="Lin L."/>
            <person name="Yin J."/>
            <person name="Geng J."/>
            <person name="Li G."/>
            <person name="Shi J."/>
            <person name="Liu J."/>
            <person name="Lv H."/>
            <person name="Li J."/>
            <person name="Wang J."/>
            <person name="Deng Y."/>
            <person name="Ran L."/>
            <person name="Shi X."/>
            <person name="Wang X."/>
            <person name="Wu Q."/>
            <person name="Li C."/>
            <person name="Ren X."/>
            <person name="Wang J."/>
            <person name="Wang X."/>
            <person name="Li D."/>
            <person name="Liu D."/>
            <person name="Zhang X."/>
            <person name="Ji Z."/>
            <person name="Zhao W."/>
            <person name="Sun Y."/>
            <person name="Zhang Z."/>
            <person name="Bao J."/>
            <person name="Han Y."/>
            <person name="Dong L."/>
            <person name="Ji J."/>
            <person name="Chen P."/>
            <person name="Wu S."/>
            <person name="Liu J."/>
            <person name="Xiao Y."/>
            <person name="Bu D."/>
            <person name="Tan J."/>
            <person name="Yang L."/>
            <person name="Ye C."/>
            <person name="Zhang J."/>
            <person name="Xu J."/>
            <person name="Zhou Y."/>
            <person name="Yu Y."/>
            <person name="Zhang B."/>
            <person name="Zhuang S."/>
            <person name="Wei H."/>
            <person name="Liu B."/>
            <person name="Lei M."/>
            <person name="Yu H."/>
            <person name="Li Y."/>
            <person name="Xu H."/>
            <person name="Wei S."/>
            <person name="He X."/>
            <person name="Fang L."/>
            <person name="Zhang Z."/>
            <person name="Zhang Y."/>
            <person name="Huang X."/>
            <person name="Su Z."/>
            <person name="Tong W."/>
            <person name="Li J."/>
            <person name="Tong Z."/>
            <person name="Li S."/>
            <person name="Ye J."/>
            <person name="Wang L."/>
            <person name="Fang L."/>
            <person name="Lei T."/>
            <person name="Chen C."/>
            <person name="Chen H."/>
            <person name="Xu Z."/>
            <person name="Li H."/>
            <person name="Huang H."/>
            <person name="Zhang F."/>
            <person name="Xu H."/>
            <person name="Li N."/>
            <person name="Zhao C."/>
            <person name="Li S."/>
            <person name="Dong L."/>
            <person name="Huang Y."/>
            <person name="Li L."/>
            <person name="Xi Y."/>
            <person name="Qi Q."/>
            <person name="Li W."/>
            <person name="Zhang B."/>
            <person name="Hu W."/>
            <person name="Zhang Y."/>
            <person name="Tian X."/>
            <person name="Jiao Y."/>
            <person name="Liang X."/>
            <person name="Jin J."/>
            <person name="Gao L."/>
            <person name="Zheng W."/>
            <person name="Hao B."/>
            <person name="Liu S."/>
            <person name="Wang W."/>
            <person name="Yuan L."/>
            <person name="Cao M."/>
            <person name="McDermott J."/>
            <person name="Samudrala R."/>
            <person name="Wang J."/>
            <person name="Wong G.K."/>
            <person name="Yang H."/>
        </authorList>
    </citation>
    <scope>NUCLEOTIDE SEQUENCE [LARGE SCALE GENOMIC DNA]</scope>
    <source>
        <strain evidence="3">cv. 93-11</strain>
    </source>
</reference>
<feature type="compositionally biased region" description="Low complexity" evidence="1">
    <location>
        <begin position="103"/>
        <end position="120"/>
    </location>
</feature>
<dbReference type="EMBL" id="CM000130">
    <property type="protein sequence ID" value="EAY97105.1"/>
    <property type="molecule type" value="Genomic_DNA"/>
</dbReference>
<dbReference type="OMA" id="DINSHAH"/>
<dbReference type="PANTHER" id="PTHR47067:SF7">
    <property type="entry name" value="TPX2 (TARGETING PROTEIN FOR XKLP2) PROTEIN FAMILY"/>
    <property type="match status" value="1"/>
</dbReference>
<feature type="region of interest" description="Disordered" evidence="1">
    <location>
        <begin position="71"/>
        <end position="154"/>
    </location>
</feature>
<evidence type="ECO:0000313" key="2">
    <source>
        <dbReference type="EMBL" id="EAY97105.1"/>
    </source>
</evidence>
<proteinExistence type="predicted"/>
<feature type="compositionally biased region" description="Polar residues" evidence="1">
    <location>
        <begin position="132"/>
        <end position="154"/>
    </location>
</feature>
<feature type="compositionally biased region" description="Basic and acidic residues" evidence="1">
    <location>
        <begin position="303"/>
        <end position="314"/>
    </location>
</feature>
<dbReference type="Proteomes" id="UP000007015">
    <property type="component" value="Chromosome 5"/>
</dbReference>
<dbReference type="Gramene" id="BGIOSGA019421-TA">
    <property type="protein sequence ID" value="BGIOSGA019421-PA"/>
    <property type="gene ID" value="BGIOSGA019421"/>
</dbReference>
<dbReference type="HOGENOM" id="CLU_886785_0_0_1"/>
<dbReference type="PANTHER" id="PTHR47067">
    <property type="entry name" value="TPX2 (TARGETING PROTEIN FOR XKLP2) PROTEIN FAMILY-RELATED"/>
    <property type="match status" value="1"/>
</dbReference>
<protein>
    <submittedName>
        <fullName evidence="2">Uncharacterized protein</fullName>
    </submittedName>
</protein>
<evidence type="ECO:0000313" key="3">
    <source>
        <dbReference type="Proteomes" id="UP000007015"/>
    </source>
</evidence>
<name>A2Y1Z5_ORYSI</name>
<feature type="compositionally biased region" description="Polar residues" evidence="1">
    <location>
        <begin position="76"/>
        <end position="89"/>
    </location>
</feature>
<feature type="compositionally biased region" description="Pro residues" evidence="1">
    <location>
        <begin position="8"/>
        <end position="19"/>
    </location>
</feature>
<accession>A2Y1Z5</accession>